<dbReference type="EMBL" id="PDNB01000173">
    <property type="protein sequence ID" value="PGH01308.1"/>
    <property type="molecule type" value="Genomic_DNA"/>
</dbReference>
<comment type="caution">
    <text evidence="1">The sequence shown here is derived from an EMBL/GenBank/DDBJ whole genome shotgun (WGS) entry which is preliminary data.</text>
</comment>
<sequence length="138" mass="15073">MEQCPDSTLKSTHHSLQQSPAHLTGKLLGFSKISDNQDMRLLLRELPSREHEKLTTASSSALAKQLDSIKPSISHCCKEPDESTCQTSSRQVILGIALALILKAVHSDAGSVLERDARWWLSESRGGNNGGQKRSALL</sequence>
<organism evidence="1 2">
    <name type="scientific">Helicocarpus griseus UAMH5409</name>
    <dbReference type="NCBI Taxonomy" id="1447875"/>
    <lineage>
        <taxon>Eukaryota</taxon>
        <taxon>Fungi</taxon>
        <taxon>Dikarya</taxon>
        <taxon>Ascomycota</taxon>
        <taxon>Pezizomycotina</taxon>
        <taxon>Eurotiomycetes</taxon>
        <taxon>Eurotiomycetidae</taxon>
        <taxon>Onygenales</taxon>
        <taxon>Ajellomycetaceae</taxon>
        <taxon>Helicocarpus</taxon>
    </lineage>
</organism>
<protein>
    <submittedName>
        <fullName evidence="1">Uncharacterized protein</fullName>
    </submittedName>
</protein>
<reference evidence="1 2" key="1">
    <citation type="submission" date="2017-10" db="EMBL/GenBank/DDBJ databases">
        <title>Comparative genomics in systemic dimorphic fungi from Ajellomycetaceae.</title>
        <authorList>
            <person name="Munoz J.F."/>
            <person name="Mcewen J.G."/>
            <person name="Clay O.K."/>
            <person name="Cuomo C.A."/>
        </authorList>
    </citation>
    <scope>NUCLEOTIDE SEQUENCE [LARGE SCALE GENOMIC DNA]</scope>
    <source>
        <strain evidence="1 2">UAMH5409</strain>
    </source>
</reference>
<accession>A0A2B7WY01</accession>
<keyword evidence="2" id="KW-1185">Reference proteome</keyword>
<name>A0A2B7WY01_9EURO</name>
<dbReference type="AlphaFoldDB" id="A0A2B7WY01"/>
<evidence type="ECO:0000313" key="1">
    <source>
        <dbReference type="EMBL" id="PGH01308.1"/>
    </source>
</evidence>
<proteinExistence type="predicted"/>
<evidence type="ECO:0000313" key="2">
    <source>
        <dbReference type="Proteomes" id="UP000223968"/>
    </source>
</evidence>
<dbReference type="Proteomes" id="UP000223968">
    <property type="component" value="Unassembled WGS sequence"/>
</dbReference>
<gene>
    <name evidence="1" type="ORF">AJ79_07945</name>
</gene>